<accession>A0A2G5HI13</accession>
<evidence type="ECO:0000259" key="8">
    <source>
        <dbReference type="Pfam" id="PF08389"/>
    </source>
</evidence>
<dbReference type="InterPro" id="IPR016024">
    <property type="entry name" value="ARM-type_fold"/>
</dbReference>
<evidence type="ECO:0000256" key="7">
    <source>
        <dbReference type="ARBA" id="ARBA00025147"/>
    </source>
</evidence>
<evidence type="ECO:0000313" key="11">
    <source>
        <dbReference type="Proteomes" id="UP000230605"/>
    </source>
</evidence>
<dbReference type="PANTHER" id="PTHR12363:SF33">
    <property type="entry name" value="IMPORTIN-13"/>
    <property type="match status" value="1"/>
</dbReference>
<dbReference type="Pfam" id="PF08389">
    <property type="entry name" value="Xpo1"/>
    <property type="match status" value="1"/>
</dbReference>
<comment type="similarity">
    <text evidence="2">Belongs to the importin beta family.</text>
</comment>
<reference evidence="9 11" key="1">
    <citation type="submission" date="2015-10" db="EMBL/GenBank/DDBJ databases">
        <title>The cercosporin biosynthetic gene cluster was horizontally transferred to several fungal lineages and shown to be expanded in Cercospora beticola based on microsynteny with recipient genomes.</title>
        <authorList>
            <person name="De Jonge R."/>
            <person name="Ebert M.K."/>
            <person name="Suttle J.C."/>
            <person name="Jurick Ii W.M."/>
            <person name="Secor G.A."/>
            <person name="Thomma B.P."/>
            <person name="Van De Peer Y."/>
            <person name="Bolton M.D."/>
        </authorList>
    </citation>
    <scope>NUCLEOTIDE SEQUENCE [LARGE SCALE GENOMIC DNA]</scope>
    <source>
        <strain evidence="9 11">09-40</strain>
    </source>
</reference>
<dbReference type="InterPro" id="IPR051345">
    <property type="entry name" value="Importin_beta-like_NTR"/>
</dbReference>
<organism evidence="9 11">
    <name type="scientific">Cercospora beticola</name>
    <name type="common">Sugarbeet leaf spot fungus</name>
    <dbReference type="NCBI Taxonomy" id="122368"/>
    <lineage>
        <taxon>Eukaryota</taxon>
        <taxon>Fungi</taxon>
        <taxon>Dikarya</taxon>
        <taxon>Ascomycota</taxon>
        <taxon>Pezizomycotina</taxon>
        <taxon>Dothideomycetes</taxon>
        <taxon>Dothideomycetidae</taxon>
        <taxon>Mycosphaerellales</taxon>
        <taxon>Mycosphaerellaceae</taxon>
        <taxon>Cercospora</taxon>
    </lineage>
</organism>
<reference evidence="10 12" key="2">
    <citation type="submission" date="2023-09" db="EMBL/GenBank/DDBJ databases">
        <title>Complete-Gapless Cercospora beticola genome.</title>
        <authorList>
            <person name="Wyatt N.A."/>
            <person name="Spanner R.E."/>
            <person name="Bolton M.D."/>
        </authorList>
    </citation>
    <scope>NUCLEOTIDE SEQUENCE [LARGE SCALE GENOMIC DNA]</scope>
    <source>
        <strain evidence="10">Cb09-40</strain>
    </source>
</reference>
<evidence type="ECO:0000256" key="2">
    <source>
        <dbReference type="ARBA" id="ARBA00007991"/>
    </source>
</evidence>
<evidence type="ECO:0000313" key="12">
    <source>
        <dbReference type="Proteomes" id="UP001302367"/>
    </source>
</evidence>
<evidence type="ECO:0000256" key="4">
    <source>
        <dbReference type="ARBA" id="ARBA00022694"/>
    </source>
</evidence>
<evidence type="ECO:0000256" key="6">
    <source>
        <dbReference type="ARBA" id="ARBA00023242"/>
    </source>
</evidence>
<dbReference type="OrthoDB" id="2016913at2759"/>
<dbReference type="InterPro" id="IPR011989">
    <property type="entry name" value="ARM-like"/>
</dbReference>
<dbReference type="Pfam" id="PF24140">
    <property type="entry name" value="TPR_TNPO3_IPO13_3rd"/>
    <property type="match status" value="1"/>
</dbReference>
<gene>
    <name evidence="9" type="ORF">CB0940_09252</name>
    <name evidence="10" type="ORF">RHO25_011100</name>
</gene>
<keyword evidence="4" id="KW-0819">tRNA processing</keyword>
<evidence type="ECO:0000313" key="9">
    <source>
        <dbReference type="EMBL" id="PIA92226.1"/>
    </source>
</evidence>
<evidence type="ECO:0000313" key="10">
    <source>
        <dbReference type="EMBL" id="WPB06443.1"/>
    </source>
</evidence>
<name>A0A2G5HI13_CERBT</name>
<dbReference type="EMBL" id="CP134190">
    <property type="protein sequence ID" value="WPB06443.1"/>
    <property type="molecule type" value="Genomic_DNA"/>
</dbReference>
<dbReference type="Proteomes" id="UP001302367">
    <property type="component" value="Chromosome 7"/>
</dbReference>
<sequence length="1003" mass="111056">MDANAAVVAPKSMEEVEQLVKRFYQPGTPKLIAQIDDQLKLLQHSNEGWQLADALLASQDQNVRFFAALTFQVKLNNDGARLDAATAQSVLARLISWTVKLDRAGEGHMVRKKLCGALGTYFLQTPVQWARPLLHLAASMAKGDVVETAQLSASHDAISQYLPVLAESQIVTLLWLAGQLATDSAKVDSTNAAEEEVHTQMETIVQDVSKIIEHAMSRPSAPYSQRIRADCLACFLNWVNYAQPMWPAKPEALEYLRRLIPSLAQLLIEPELEHDAMEVFRDVLESYTTFFQPQYMEILANIIVTHIRPRLIQALQDQEPEVISIAQLVIAYGIANIQQIVEQPENEMASRVPLSMITAILEAPGYPGDDDEASLHSIEFWNTYIEYVNEVTYSNPSIKTPLIWVASARATCMTLINLLWQKMRTPDAETAKDWSDAESEGFKEFRMDASDLMLSVYVFLGAEMFQSLVTIILNALEQQQWQELEAALFCVNNLADNVLEDSDAESILTPVFRSPLYRVVGDFSQGMPTQARRTAVDTLGSYGAYIERHAEFLPDTLRFLFASLENPGLYLSAAKSIAELCSTCRSSLTGELDGFLAQYNNFARGETSEPYTNEKVIGAIAAIVQAVKPESAKAGPLSALFDIIDGMVANARAALNTETTEELCVSAVDCLAAVGKNMQTEDDSPIDLYNDDAAPANKQTYWQTSEGQAIQQRILAICQNVLQILPQNSEVVEGVCKVLKSGFVETEPGPFVFPPSYNIAFLEQCTPNTPNLESVLAMICTLVQQYSRSNHPRIDDEINRVYRKVISFVQLLGEPNRDPGVAQSCIDVFNRLVGRYTNILMDTSGSGDVVAPILDFSLKALDGNDLMPKRAACNFWARLIKPEDQPTDQVVRTRLGQVVAAYGPMLAQALMNQISGRGQRSELEQLCEPLKALITTQSRTKQWIETALANRAALPAVSEGLSDSDRSRFVAQLAAARGDTRRTRETVKRFYAACRGTVPSYSA</sequence>
<dbReference type="GO" id="GO:0008033">
    <property type="term" value="P:tRNA processing"/>
    <property type="evidence" value="ECO:0007669"/>
    <property type="project" value="UniProtKB-KW"/>
</dbReference>
<dbReference type="AlphaFoldDB" id="A0A2G5HI13"/>
<proteinExistence type="inferred from homology"/>
<dbReference type="InterPro" id="IPR057942">
    <property type="entry name" value="TPR_TNPO3_IPO13_3rd"/>
</dbReference>
<evidence type="ECO:0000256" key="3">
    <source>
        <dbReference type="ARBA" id="ARBA00022448"/>
    </source>
</evidence>
<protein>
    <recommendedName>
        <fullName evidence="8">Exportin-1/Importin-beta-like domain-containing protein</fullName>
    </recommendedName>
</protein>
<keyword evidence="12" id="KW-1185">Reference proteome</keyword>
<dbReference type="SUPFAM" id="SSF48371">
    <property type="entry name" value="ARM repeat"/>
    <property type="match status" value="1"/>
</dbReference>
<feature type="domain" description="Exportin-1/Importin-beta-like" evidence="8">
    <location>
        <begin position="109"/>
        <end position="279"/>
    </location>
</feature>
<dbReference type="Gene3D" id="1.25.10.10">
    <property type="entry name" value="Leucine-rich Repeat Variant"/>
    <property type="match status" value="1"/>
</dbReference>
<comment type="subcellular location">
    <subcellularLocation>
        <location evidence="1">Nucleus</location>
    </subcellularLocation>
</comment>
<keyword evidence="3" id="KW-0813">Transport</keyword>
<evidence type="ECO:0000256" key="1">
    <source>
        <dbReference type="ARBA" id="ARBA00004123"/>
    </source>
</evidence>
<dbReference type="PANTHER" id="PTHR12363">
    <property type="entry name" value="TRANSPORTIN 3 AND IMPORTIN 13"/>
    <property type="match status" value="1"/>
</dbReference>
<dbReference type="Proteomes" id="UP000230605">
    <property type="component" value="Chromosome 7"/>
</dbReference>
<dbReference type="EMBL" id="LKMD01000106">
    <property type="protein sequence ID" value="PIA92226.1"/>
    <property type="molecule type" value="Genomic_DNA"/>
</dbReference>
<dbReference type="GO" id="GO:0006606">
    <property type="term" value="P:protein import into nucleus"/>
    <property type="evidence" value="ECO:0007669"/>
    <property type="project" value="TreeGrafter"/>
</dbReference>
<keyword evidence="5" id="KW-0653">Protein transport</keyword>
<keyword evidence="6" id="KW-0539">Nucleus</keyword>
<evidence type="ECO:0000256" key="5">
    <source>
        <dbReference type="ARBA" id="ARBA00022927"/>
    </source>
</evidence>
<dbReference type="GO" id="GO:0005634">
    <property type="term" value="C:nucleus"/>
    <property type="evidence" value="ECO:0007669"/>
    <property type="project" value="UniProtKB-SubCell"/>
</dbReference>
<dbReference type="InterPro" id="IPR013598">
    <property type="entry name" value="Exportin-1/Importin-b-like"/>
</dbReference>
<dbReference type="GO" id="GO:0005737">
    <property type="term" value="C:cytoplasm"/>
    <property type="evidence" value="ECO:0007669"/>
    <property type="project" value="TreeGrafter"/>
</dbReference>
<comment type="function">
    <text evidence="7">tRNA nucleus export receptor which facilitates tRNA translocation across the nuclear pore complex. Involved in pre-tRNA splicing, probably by affecting the interaction of pre-tRNA with splicing endonuclease.</text>
</comment>